<name>A0A8S9ZEC4_9BILA</name>
<dbReference type="AlphaFoldDB" id="A0A8S9ZEC4"/>
<evidence type="ECO:0000313" key="3">
    <source>
        <dbReference type="Proteomes" id="UP000605970"/>
    </source>
</evidence>
<evidence type="ECO:0000256" key="1">
    <source>
        <dbReference type="SAM" id="Phobius"/>
    </source>
</evidence>
<evidence type="ECO:0000313" key="2">
    <source>
        <dbReference type="EMBL" id="KAF7630795.1"/>
    </source>
</evidence>
<gene>
    <name evidence="2" type="ORF">Mgra_00008953</name>
</gene>
<dbReference type="EMBL" id="JABEBT010000130">
    <property type="protein sequence ID" value="KAF7630795.1"/>
    <property type="molecule type" value="Genomic_DNA"/>
</dbReference>
<dbReference type="OrthoDB" id="10693848at2759"/>
<comment type="caution">
    <text evidence="2">The sequence shown here is derived from an EMBL/GenBank/DDBJ whole genome shotgun (WGS) entry which is preliminary data.</text>
</comment>
<keyword evidence="1" id="KW-0812">Transmembrane</keyword>
<dbReference type="Proteomes" id="UP000605970">
    <property type="component" value="Unassembled WGS sequence"/>
</dbReference>
<proteinExistence type="predicted"/>
<keyword evidence="1" id="KW-0472">Membrane</keyword>
<sequence>MTETKKLLTDVVNLNDRIQRLLSLMDDKSLGDSQSSLLLEIRSTLSSFKQNYHLLNNKSKGTNNSSFVLSKDIDSKRILHSVNTLKTTFDKLAIFLETQFLTNLKRSNYNIDDCFSKLCKECSEIREELFKLNNRFESNYFDSLLGNATCKDTKSNDVADPSTQIFPITHGRQNTVATFWRSYLFMCLVGIFTSFVTLIYINSCDGVDWRWSFGPQLHYQKGPPPI</sequence>
<feature type="transmembrane region" description="Helical" evidence="1">
    <location>
        <begin position="182"/>
        <end position="201"/>
    </location>
</feature>
<organism evidence="2 3">
    <name type="scientific">Meloidogyne graminicola</name>
    <dbReference type="NCBI Taxonomy" id="189291"/>
    <lineage>
        <taxon>Eukaryota</taxon>
        <taxon>Metazoa</taxon>
        <taxon>Ecdysozoa</taxon>
        <taxon>Nematoda</taxon>
        <taxon>Chromadorea</taxon>
        <taxon>Rhabditida</taxon>
        <taxon>Tylenchina</taxon>
        <taxon>Tylenchomorpha</taxon>
        <taxon>Tylenchoidea</taxon>
        <taxon>Meloidogynidae</taxon>
        <taxon>Meloidogyninae</taxon>
        <taxon>Meloidogyne</taxon>
    </lineage>
</organism>
<accession>A0A8S9ZEC4</accession>
<protein>
    <submittedName>
        <fullName evidence="2">Uncharacterized protein</fullName>
    </submittedName>
</protein>
<keyword evidence="3" id="KW-1185">Reference proteome</keyword>
<keyword evidence="1" id="KW-1133">Transmembrane helix</keyword>
<reference evidence="2" key="1">
    <citation type="journal article" date="2020" name="Ecol. Evol.">
        <title>Genome structure and content of the rice root-knot nematode (Meloidogyne graminicola).</title>
        <authorList>
            <person name="Phan N.T."/>
            <person name="Danchin E.G.J."/>
            <person name="Klopp C."/>
            <person name="Perfus-Barbeoch L."/>
            <person name="Kozlowski D.K."/>
            <person name="Koutsovoulos G.D."/>
            <person name="Lopez-Roques C."/>
            <person name="Bouchez O."/>
            <person name="Zahm M."/>
            <person name="Besnard G."/>
            <person name="Bellafiore S."/>
        </authorList>
    </citation>
    <scope>NUCLEOTIDE SEQUENCE</scope>
    <source>
        <strain evidence="2">VN-18</strain>
    </source>
</reference>